<accession>Q14M63</accession>
<protein>
    <submittedName>
        <fullName evidence="1">Uncharacterized protein</fullName>
    </submittedName>
</protein>
<dbReference type="EMBL" id="AM285313">
    <property type="protein sequence ID" value="CAK99417.1"/>
    <property type="molecule type" value="Genomic_DNA"/>
</dbReference>
<gene>
    <name evidence="1" type="ORF">SPICI12_027</name>
</gene>
<evidence type="ECO:0000313" key="1">
    <source>
        <dbReference type="EMBL" id="CAK99417.1"/>
    </source>
</evidence>
<proteinExistence type="predicted"/>
<reference evidence="1" key="1">
    <citation type="journal article" date="2010" name="Appl. Environ. Microbiol.">
        <title>Partial chromosome sequence of Spiroplasma citri reveals extensive viral invasion and important gene decay.</title>
        <authorList>
            <person name="Carle P."/>
            <person name="Saillard C."/>
            <person name="Carrere N."/>
            <person name="Carrere S."/>
            <person name="Duret S."/>
            <person name="Eveillard S."/>
            <person name="Gaurivaud P."/>
            <person name="Gourgues G."/>
            <person name="Gouzy J."/>
            <person name="Salar P."/>
            <person name="Verdin E."/>
            <person name="Breton M."/>
            <person name="Blanchard A."/>
            <person name="Laigret F."/>
            <person name="Bove J.M."/>
            <person name="Renaudin J."/>
            <person name="Foissac X."/>
        </authorList>
    </citation>
    <scope>NUCLEOTIDE SEQUENCE</scope>
    <source>
        <strain evidence="1">GII3-3X</strain>
    </source>
</reference>
<name>Q14M63_SPICI</name>
<sequence length="305" mass="36234">MNQDLQDRYSNYYVDTMSLFLGENDISFTLYNINFENIAKLLEDTPQAVLGIRVQVNIAYEVRFKELSPVQDNINKNVVIGNNIDILRNIIKQLAEYFSIFIDNILKKLDYKIIITEFSSYLDLPLVSVFRSLIEQKVKEKKIMFYWVNRFNNISGIMHNIFHQTEYFYKDHSVLKWAKEGYNPNKLTKKNFLKFYKQKYSFKEIGDYYVRGIATYINLENMFIENIPLNEEGGYRGQKLKTPVNILVPKDKVNQQLEEFAKVTMDFWHYYQLETYSNGNLVFNMNQTNFDELVKSASVLEKKEK</sequence>
<organism evidence="1">
    <name type="scientific">Spiroplasma citri</name>
    <dbReference type="NCBI Taxonomy" id="2133"/>
    <lineage>
        <taxon>Bacteria</taxon>
        <taxon>Bacillati</taxon>
        <taxon>Mycoplasmatota</taxon>
        <taxon>Mollicutes</taxon>
        <taxon>Entomoplasmatales</taxon>
        <taxon>Spiroplasmataceae</taxon>
        <taxon>Spiroplasma</taxon>
    </lineage>
</organism>
<dbReference type="AlphaFoldDB" id="Q14M63"/>